<sequence length="47" mass="5455">MNKELGTVDLIYTIREQLVPGPAVLFVLYEPIVKQTDQWIYTKKDST</sequence>
<dbReference type="Proteomes" id="UP000001055">
    <property type="component" value="Unassembled WGS sequence"/>
</dbReference>
<organism evidence="1 2">
    <name type="scientific">Phaeosphaeria nodorum (strain SN15 / ATCC MYA-4574 / FGSC 10173)</name>
    <name type="common">Glume blotch fungus</name>
    <name type="synonym">Parastagonospora nodorum</name>
    <dbReference type="NCBI Taxonomy" id="321614"/>
    <lineage>
        <taxon>Eukaryota</taxon>
        <taxon>Fungi</taxon>
        <taxon>Dikarya</taxon>
        <taxon>Ascomycota</taxon>
        <taxon>Pezizomycotina</taxon>
        <taxon>Dothideomycetes</taxon>
        <taxon>Pleosporomycetidae</taxon>
        <taxon>Pleosporales</taxon>
        <taxon>Pleosporineae</taxon>
        <taxon>Phaeosphaeriaceae</taxon>
        <taxon>Parastagonospora</taxon>
    </lineage>
</organism>
<evidence type="ECO:0000313" key="1">
    <source>
        <dbReference type="EMBL" id="EAT82493.1"/>
    </source>
</evidence>
<protein>
    <submittedName>
        <fullName evidence="1">Uncharacterized protein</fullName>
    </submittedName>
</protein>
<dbReference type="GeneID" id="5977346"/>
<name>Q0UDK6_PHANO</name>
<accession>Q0UDK6</accession>
<evidence type="ECO:0000313" key="2">
    <source>
        <dbReference type="Proteomes" id="UP000001055"/>
    </source>
</evidence>
<dbReference type="KEGG" id="pno:SNOG_10158"/>
<gene>
    <name evidence="1" type="ORF">SNOG_10158</name>
</gene>
<dbReference type="EMBL" id="CH445340">
    <property type="protein sequence ID" value="EAT82493.1"/>
    <property type="molecule type" value="Genomic_DNA"/>
</dbReference>
<proteinExistence type="predicted"/>
<dbReference type="AlphaFoldDB" id="Q0UDK6"/>
<dbReference type="InParanoid" id="Q0UDK6"/>
<dbReference type="RefSeq" id="XP_001800440.1">
    <property type="nucleotide sequence ID" value="XM_001800388.1"/>
</dbReference>
<reference evidence="2" key="1">
    <citation type="journal article" date="2007" name="Plant Cell">
        <title>Dothideomycete-plant interactions illuminated by genome sequencing and EST analysis of the wheat pathogen Stagonospora nodorum.</title>
        <authorList>
            <person name="Hane J.K."/>
            <person name="Lowe R.G."/>
            <person name="Solomon P.S."/>
            <person name="Tan K.C."/>
            <person name="Schoch C.L."/>
            <person name="Spatafora J.W."/>
            <person name="Crous P.W."/>
            <person name="Kodira C."/>
            <person name="Birren B.W."/>
            <person name="Galagan J.E."/>
            <person name="Torriani S.F."/>
            <person name="McDonald B.A."/>
            <person name="Oliver R.P."/>
        </authorList>
    </citation>
    <scope>NUCLEOTIDE SEQUENCE [LARGE SCALE GENOMIC DNA]</scope>
    <source>
        <strain evidence="2">SN15 / ATCC MYA-4574 / FGSC 10173</strain>
    </source>
</reference>